<evidence type="ECO:0000256" key="4">
    <source>
        <dbReference type="RuleBase" id="RU003322"/>
    </source>
</evidence>
<evidence type="ECO:0000313" key="5">
    <source>
        <dbReference type="EMBL" id="KAF7265702.1"/>
    </source>
</evidence>
<dbReference type="InterPro" id="IPR029047">
    <property type="entry name" value="HSP70_peptide-bd_sf"/>
</dbReference>
<dbReference type="Proteomes" id="UP000625711">
    <property type="component" value="Unassembled WGS sequence"/>
</dbReference>
<evidence type="ECO:0000256" key="1">
    <source>
        <dbReference type="ARBA" id="ARBA00007381"/>
    </source>
</evidence>
<reference evidence="5" key="1">
    <citation type="submission" date="2020-08" db="EMBL/GenBank/DDBJ databases">
        <title>Genome sequencing and assembly of the red palm weevil Rhynchophorus ferrugineus.</title>
        <authorList>
            <person name="Dias G.B."/>
            <person name="Bergman C.M."/>
            <person name="Manee M."/>
        </authorList>
    </citation>
    <scope>NUCLEOTIDE SEQUENCE</scope>
    <source>
        <strain evidence="5">AA-2017</strain>
        <tissue evidence="5">Whole larva</tissue>
    </source>
</reference>
<organism evidence="5 6">
    <name type="scientific">Rhynchophorus ferrugineus</name>
    <name type="common">Red palm weevil</name>
    <name type="synonym">Curculio ferrugineus</name>
    <dbReference type="NCBI Taxonomy" id="354439"/>
    <lineage>
        <taxon>Eukaryota</taxon>
        <taxon>Metazoa</taxon>
        <taxon>Ecdysozoa</taxon>
        <taxon>Arthropoda</taxon>
        <taxon>Hexapoda</taxon>
        <taxon>Insecta</taxon>
        <taxon>Pterygota</taxon>
        <taxon>Neoptera</taxon>
        <taxon>Endopterygota</taxon>
        <taxon>Coleoptera</taxon>
        <taxon>Polyphaga</taxon>
        <taxon>Cucujiformia</taxon>
        <taxon>Curculionidae</taxon>
        <taxon>Dryophthorinae</taxon>
        <taxon>Rhynchophorus</taxon>
    </lineage>
</organism>
<dbReference type="OrthoDB" id="6718630at2759"/>
<dbReference type="Gene3D" id="3.90.640.10">
    <property type="entry name" value="Actin, Chain A, domain 4"/>
    <property type="match status" value="1"/>
</dbReference>
<dbReference type="PROSITE" id="PS00329">
    <property type="entry name" value="HSP70_2"/>
    <property type="match status" value="1"/>
</dbReference>
<dbReference type="PRINTS" id="PR00301">
    <property type="entry name" value="HEATSHOCK70"/>
</dbReference>
<accession>A0A834HRI1</accession>
<evidence type="ECO:0000313" key="6">
    <source>
        <dbReference type="Proteomes" id="UP000625711"/>
    </source>
</evidence>
<dbReference type="GO" id="GO:0140662">
    <property type="term" value="F:ATP-dependent protein folding chaperone"/>
    <property type="evidence" value="ECO:0007669"/>
    <property type="project" value="InterPro"/>
</dbReference>
<dbReference type="GO" id="GO:0005524">
    <property type="term" value="F:ATP binding"/>
    <property type="evidence" value="ECO:0007669"/>
    <property type="project" value="UniProtKB-KW"/>
</dbReference>
<dbReference type="EMBL" id="JAACXV010014584">
    <property type="protein sequence ID" value="KAF7265702.1"/>
    <property type="molecule type" value="Genomic_DNA"/>
</dbReference>
<comment type="caution">
    <text evidence="5">The sequence shown here is derived from an EMBL/GenBank/DDBJ whole genome shotgun (WGS) entry which is preliminary data.</text>
</comment>
<dbReference type="PANTHER" id="PTHR19375">
    <property type="entry name" value="HEAT SHOCK PROTEIN 70KDA"/>
    <property type="match status" value="1"/>
</dbReference>
<dbReference type="Pfam" id="PF00012">
    <property type="entry name" value="HSP70"/>
    <property type="match status" value="1"/>
</dbReference>
<comment type="similarity">
    <text evidence="1 4">Belongs to the heat shock protein 70 family.</text>
</comment>
<proteinExistence type="inferred from homology"/>
<dbReference type="Gene3D" id="3.30.420.40">
    <property type="match status" value="2"/>
</dbReference>
<evidence type="ECO:0000256" key="2">
    <source>
        <dbReference type="ARBA" id="ARBA00022741"/>
    </source>
</evidence>
<keyword evidence="6" id="KW-1185">Reference proteome</keyword>
<dbReference type="InterPro" id="IPR043129">
    <property type="entry name" value="ATPase_NBD"/>
</dbReference>
<dbReference type="SUPFAM" id="SSF53067">
    <property type="entry name" value="Actin-like ATPase domain"/>
    <property type="match status" value="2"/>
</dbReference>
<dbReference type="InterPro" id="IPR018181">
    <property type="entry name" value="Heat_shock_70_CS"/>
</dbReference>
<evidence type="ECO:0000256" key="3">
    <source>
        <dbReference type="ARBA" id="ARBA00022840"/>
    </source>
</evidence>
<dbReference type="InterPro" id="IPR013126">
    <property type="entry name" value="Hsp_70_fam"/>
</dbReference>
<dbReference type="Gene3D" id="2.60.34.10">
    <property type="entry name" value="Substrate Binding Domain Of DNAk, Chain A, domain 1"/>
    <property type="match status" value="1"/>
</dbReference>
<protein>
    <submittedName>
        <fullName evidence="5">Uncharacterized protein</fullName>
    </submittedName>
</protein>
<dbReference type="PROSITE" id="PS00297">
    <property type="entry name" value="HSP70_1"/>
    <property type="match status" value="1"/>
</dbReference>
<keyword evidence="2 4" id="KW-0547">Nucleotide-binding</keyword>
<keyword evidence="3 4" id="KW-0067">ATP-binding</keyword>
<name>A0A834HRI1_RHYFE</name>
<sequence>MSGAPAIGIDLGTSFSAAAVFLDTKKEVLPNNEGYRTTPSCIFYNEHNSNICVGTTAYDQSFRCITNYLYDAKRIIGRKPDDPYVKLIRDSEDYHFNLTNDDDDVVFQFRQNGRLIKKTPEEVSSEILKFLKKSASEYLGADIQEAVISVPGYFSNAQKKATMKAAELAGLKVLRLITEPVAGALHYLRENPQINGKVLVYDFGGGTFDASVIEVKDKEFSVLNMEGDCFLGGRDMDKLLVNYFKDVLNKMYGKRIITQKLMRLLQEKSVVIKEKLSVQDEYTVQIQSGDGNYKEIQLFITRKDYEEIISELVGKSMDIVKKCLKGLNTFPKDITIVVLIGGVTRTPLVRRTVGDYFGASKLKTNLHPDEAVAHGAAYHAALLTDQCKEIKIITITEVTPLTLGISVARGLMCVIIEKGSKLPVIKHTIISTLDNDQTSMTFKIYEGERKNTIYNNYLGKFSCNNIPKRKAGDVKIKITYILDCDGILHIEAEVLSTRKITKLTVRLQDYGLHQNETKFKIPDSEATKYDDDLIETSVRIYRDIKQVINHITYSLKNIYPTVRIKYVIDKCSALRMYMEQTDYNTSFKEILEKFKIFHEAVKDLLIFIDVDFEKPLKELADAIRKFN</sequence>
<dbReference type="SUPFAM" id="SSF100920">
    <property type="entry name" value="Heat shock protein 70kD (HSP70), peptide-binding domain"/>
    <property type="match status" value="1"/>
</dbReference>
<gene>
    <name evidence="5" type="ORF">GWI33_020785</name>
</gene>
<dbReference type="AlphaFoldDB" id="A0A834HRI1"/>